<keyword evidence="3" id="KW-0969">Cilium</keyword>
<comment type="caution">
    <text evidence="3">The sequence shown here is derived from an EMBL/GenBank/DDBJ whole genome shotgun (WGS) entry which is preliminary data.</text>
</comment>
<dbReference type="PANTHER" id="PTHR30329">
    <property type="entry name" value="STATOR ELEMENT OF FLAGELLAR MOTOR COMPLEX"/>
    <property type="match status" value="1"/>
</dbReference>
<protein>
    <submittedName>
        <fullName evidence="3">Flagellar motor protein MotB</fullName>
    </submittedName>
</protein>
<dbReference type="InterPro" id="IPR036737">
    <property type="entry name" value="OmpA-like_sf"/>
</dbReference>
<dbReference type="PANTHER" id="PTHR30329:SF20">
    <property type="entry name" value="EXPORTED PROTEIN"/>
    <property type="match status" value="1"/>
</dbReference>
<dbReference type="EMBL" id="MSCM01000001">
    <property type="protein sequence ID" value="PQJ81273.1"/>
    <property type="molecule type" value="Genomic_DNA"/>
</dbReference>
<dbReference type="OrthoDB" id="9805566at2"/>
<keyword evidence="3" id="KW-0966">Cell projection</keyword>
<gene>
    <name evidence="3" type="ORF">BTO16_01150</name>
</gene>
<proteinExistence type="predicted"/>
<dbReference type="AlphaFoldDB" id="A0A2S7WUK0"/>
<name>A0A2S7WUK0_9FLAO</name>
<evidence type="ECO:0000313" key="3">
    <source>
        <dbReference type="EMBL" id="PQJ81273.1"/>
    </source>
</evidence>
<feature type="domain" description="OmpA-like" evidence="2">
    <location>
        <begin position="556"/>
        <end position="678"/>
    </location>
</feature>
<dbReference type="GO" id="GO:0016020">
    <property type="term" value="C:membrane"/>
    <property type="evidence" value="ECO:0007669"/>
    <property type="project" value="UniProtKB-UniRule"/>
</dbReference>
<dbReference type="InterPro" id="IPR006665">
    <property type="entry name" value="OmpA-like"/>
</dbReference>
<dbReference type="CDD" id="cd07185">
    <property type="entry name" value="OmpA_C-like"/>
    <property type="match status" value="1"/>
</dbReference>
<keyword evidence="1" id="KW-0472">Membrane</keyword>
<dbReference type="PROSITE" id="PS51123">
    <property type="entry name" value="OMPA_2"/>
    <property type="match status" value="1"/>
</dbReference>
<keyword evidence="4" id="KW-1185">Reference proteome</keyword>
<dbReference type="Proteomes" id="UP000239068">
    <property type="component" value="Unassembled WGS sequence"/>
</dbReference>
<evidence type="ECO:0000259" key="2">
    <source>
        <dbReference type="PROSITE" id="PS51123"/>
    </source>
</evidence>
<keyword evidence="3" id="KW-0282">Flagellum</keyword>
<evidence type="ECO:0000313" key="4">
    <source>
        <dbReference type="Proteomes" id="UP000239068"/>
    </source>
</evidence>
<dbReference type="InterPro" id="IPR025665">
    <property type="entry name" value="Beta-barrel_OMP_2"/>
</dbReference>
<dbReference type="Pfam" id="PF13568">
    <property type="entry name" value="OMP_b-brl_2"/>
    <property type="match status" value="1"/>
</dbReference>
<dbReference type="SUPFAM" id="SSF103088">
    <property type="entry name" value="OmpA-like"/>
    <property type="match status" value="2"/>
</dbReference>
<evidence type="ECO:0000256" key="1">
    <source>
        <dbReference type="PROSITE-ProRule" id="PRU00473"/>
    </source>
</evidence>
<organism evidence="3 4">
    <name type="scientific">Polaribacter glomeratus</name>
    <dbReference type="NCBI Taxonomy" id="102"/>
    <lineage>
        <taxon>Bacteria</taxon>
        <taxon>Pseudomonadati</taxon>
        <taxon>Bacteroidota</taxon>
        <taxon>Flavobacteriia</taxon>
        <taxon>Flavobacteriales</taxon>
        <taxon>Flavobacteriaceae</taxon>
    </lineage>
</organism>
<accession>A0A2S7WUK0</accession>
<dbReference type="InterPro" id="IPR050330">
    <property type="entry name" value="Bact_OuterMem_StrucFunc"/>
</dbReference>
<dbReference type="Pfam" id="PF00691">
    <property type="entry name" value="OmpA"/>
    <property type="match status" value="1"/>
</dbReference>
<sequence>MKNSTTLKKGLNSAISYKKAIRSLVLGVLIFTGVDATLQAQEVAKEYSKPSWYFGLAGGANFNFYNGSTNQLTASFTPPVVFHKGNGIGLFLAPSIEYYKSDTRFGFIVQAGLDSRKAAFDQQFTDCNCPADLTTNLNYITIEPSLRFAPFKSGFYLYGGPRFAFNIDKAFTYKQGINPAFPNQIAPENETGDLSNVEKTVISMQIGAGYDIPLSKANTKTQLVLSPFVSFHPYFGQNPRSIETWNVTTARAGLVLKIGSGREILPVEEEVVKIVMPKVEFNVNAPINIPGEITVTETFPLSNYIYFDEKETKISERYVLLNKNQVGDFKEDQVEIFAPNTALQGRSKREMTVYYNVLNILGSRMQENPNSKITLVGSSEKTAIEAKTMAESVKTYLVTIFGINASRIETKGLIKSNTIVKTQQNSKELELMQEDNRRVAVQSNSPELLMEFQSGPNAALKTVQIITIQEEPISSFVVFNVDGATEAFSTWKLELTDANGKVQYHGPFTDEEVKISGNAILGTNPEGDYKVKMIGTDKTGEIVTKETNAHIIAWTPSKVEEGMRFSIIYEFDDAKAIEMYHKYLSEVVAPKIPANSNVIVQGHTDTIGEAVYNEKLSLARANDVKAILQNSVSKLGTKNVKFDIIAYGENEDSAPFGNNSPEERSYNRTVIIDVISLKN</sequence>
<dbReference type="Gene3D" id="3.30.1330.60">
    <property type="entry name" value="OmpA-like domain"/>
    <property type="match status" value="2"/>
</dbReference>
<reference evidence="3 4" key="1">
    <citation type="submission" date="2016-12" db="EMBL/GenBank/DDBJ databases">
        <title>Trade-off between light-utilization and light-protection in marine flavobacteria.</title>
        <authorList>
            <person name="Kumagai Y."/>
            <person name="Yoshizawa S."/>
            <person name="Kogure K."/>
            <person name="Iwasaki W."/>
        </authorList>
    </citation>
    <scope>NUCLEOTIDE SEQUENCE [LARGE SCALE GENOMIC DNA]</scope>
    <source>
        <strain evidence="3 4">ATCC 43844</strain>
    </source>
</reference>